<evidence type="ECO:0000256" key="1">
    <source>
        <dbReference type="ARBA" id="ARBA00001946"/>
    </source>
</evidence>
<organism evidence="14 15">
    <name type="scientific">Penstemon davidsonii</name>
    <dbReference type="NCBI Taxonomy" id="160366"/>
    <lineage>
        <taxon>Eukaryota</taxon>
        <taxon>Viridiplantae</taxon>
        <taxon>Streptophyta</taxon>
        <taxon>Embryophyta</taxon>
        <taxon>Tracheophyta</taxon>
        <taxon>Spermatophyta</taxon>
        <taxon>Magnoliopsida</taxon>
        <taxon>eudicotyledons</taxon>
        <taxon>Gunneridae</taxon>
        <taxon>Pentapetalae</taxon>
        <taxon>asterids</taxon>
        <taxon>lamiids</taxon>
        <taxon>Lamiales</taxon>
        <taxon>Plantaginaceae</taxon>
        <taxon>Cheloneae</taxon>
        <taxon>Penstemon</taxon>
    </lineage>
</organism>
<name>A0ABR0D4T1_9LAMI</name>
<comment type="subunit">
    <text evidence="3">Homotetramer.</text>
</comment>
<comment type="caution">
    <text evidence="14">The sequence shown here is derived from an EMBL/GenBank/DDBJ whole genome shotgun (WGS) entry which is preliminary data.</text>
</comment>
<dbReference type="PROSITE" id="PS00393">
    <property type="entry name" value="PEPCASE_2"/>
    <property type="match status" value="1"/>
</dbReference>
<dbReference type="SUPFAM" id="SSF51621">
    <property type="entry name" value="Phosphoenolpyruvate/pyruvate domain"/>
    <property type="match status" value="1"/>
</dbReference>
<evidence type="ECO:0000256" key="12">
    <source>
        <dbReference type="SAM" id="Coils"/>
    </source>
</evidence>
<evidence type="ECO:0000256" key="13">
    <source>
        <dbReference type="SAM" id="MobiDB-lite"/>
    </source>
</evidence>
<keyword evidence="5" id="KW-0597">Phosphoprotein</keyword>
<feature type="compositionally biased region" description="Basic and acidic residues" evidence="13">
    <location>
        <begin position="240"/>
        <end position="254"/>
    </location>
</feature>
<evidence type="ECO:0000256" key="2">
    <source>
        <dbReference type="ARBA" id="ARBA00008346"/>
    </source>
</evidence>
<keyword evidence="12" id="KW-0175">Coiled coil</keyword>
<feature type="active site" evidence="10">
    <location>
        <position position="501"/>
    </location>
</feature>
<dbReference type="Gene3D" id="1.20.1440.90">
    <property type="entry name" value="Phosphoenolpyruvate/pyruvate domain"/>
    <property type="match status" value="2"/>
</dbReference>
<keyword evidence="15" id="KW-1185">Reference proteome</keyword>
<dbReference type="PROSITE" id="PS00781">
    <property type="entry name" value="PEPCASE_1"/>
    <property type="match status" value="1"/>
</dbReference>
<evidence type="ECO:0000256" key="5">
    <source>
        <dbReference type="ARBA" id="ARBA00022553"/>
    </source>
</evidence>
<comment type="cofactor">
    <cofactor evidence="1">
        <name>Mg(2+)</name>
        <dbReference type="ChEBI" id="CHEBI:18420"/>
    </cofactor>
</comment>
<keyword evidence="7" id="KW-0456">Lyase</keyword>
<dbReference type="InterPro" id="IPR021135">
    <property type="entry name" value="PEP_COase"/>
</dbReference>
<dbReference type="InterPro" id="IPR018129">
    <property type="entry name" value="PEP_COase_Lys_AS"/>
</dbReference>
<dbReference type="InterPro" id="IPR015813">
    <property type="entry name" value="Pyrv/PenolPyrv_kinase-like_dom"/>
</dbReference>
<evidence type="ECO:0000256" key="11">
    <source>
        <dbReference type="PROSITE-ProRule" id="PRU10112"/>
    </source>
</evidence>
<evidence type="ECO:0000256" key="3">
    <source>
        <dbReference type="ARBA" id="ARBA00011881"/>
    </source>
</evidence>
<dbReference type="Proteomes" id="UP001291926">
    <property type="component" value="Unassembled WGS sequence"/>
</dbReference>
<dbReference type="PANTHER" id="PTHR30523:SF6">
    <property type="entry name" value="PHOSPHOENOLPYRUVATE CARBOXYLASE"/>
    <property type="match status" value="1"/>
</dbReference>
<keyword evidence="6" id="KW-0460">Magnesium</keyword>
<reference evidence="14 15" key="1">
    <citation type="journal article" date="2023" name="bioRxiv">
        <title>Genome report: Whole genome sequence and annotation of Penstemon davidsonii.</title>
        <authorList>
            <person name="Ostevik K.L."/>
            <person name="Alabady M."/>
            <person name="Zhang M."/>
            <person name="Rausher M.D."/>
        </authorList>
    </citation>
    <scope>NUCLEOTIDE SEQUENCE [LARGE SCALE GENOMIC DNA]</scope>
    <source>
        <strain evidence="14">DNT005</strain>
        <tissue evidence="14">Whole leaf</tissue>
    </source>
</reference>
<evidence type="ECO:0000313" key="15">
    <source>
        <dbReference type="Proteomes" id="UP001291926"/>
    </source>
</evidence>
<dbReference type="PANTHER" id="PTHR30523">
    <property type="entry name" value="PHOSPHOENOLPYRUVATE CARBOXYLASE"/>
    <property type="match status" value="1"/>
</dbReference>
<sequence length="1354" mass="152844">MMKNNKSVVDAFAKHKEEMTVLKKQNASLKLKVEKPEESAVHKTLMHDNESLKAECEVYKGKIMKLEKIISTHDKSSVASVNIPSKQKLQLEKESLELNRAEKFVSADNHNVILYFQTTKPTSLDKEKKEKKSPKAKQQSSPKKSTDKSKHNKTSNKSKSSVNEQVRNKPKKQINHGNDNAWYGNESYYVQPTYSPYYVAPHYLPYYAAYPAHHPMHAYPAYHAPYPTYEHYSHHNDYHDNTHTENYDAPRVTKEPPNSTEPKKPKVSKSWVVKDLHKLTMERKEEYVPIILPDLNQADNSSAIQNQSVDCLTDELQTTDRPQTVQQTTTETPTVVLQDQSRGHHPNLQPDLRWLKDHPRDLGFEDDCRLLGNLLNDVLQREVGPLFMEKLEKTRVLAQSACNMRMAGIEDTAELLEKQLAAELSKMTLEEAFSLARAFSHYLNLTGIAETHHRVTKGRSAAKLSKSCDDTFTQLVQSGLSPDELYDTVCKQVVEIVLTAHPTQINRRTLQYKHIRIAHLLEYNDRPDLGHEDREMLIEDLVREIASIWQTDELRRHKPTPVDEARAGLNIVEQSLWRAVPHYLRRVSNALKKHTGRPLPLTCTPIKFGSWMGGDRDGNPNVTAKVTKNVSLLSRWMAIDLYIREVDNLRFELSMNQCSMDLSRLAHEILEKENSPEDRNESWNYFKNHSQHTPPFPTQLPTGADLPTCAERNDVESHYPRLVVPGSEFMPLNRQDGQASSRVEGPFLSELSVKTNGNGNVSNAGNGQSAVTPRTSQLLAQKKLFAESQIGRNSFQKLLEPSSSHRPGIAPYRVVLGDVKEKQSCGSGILADGRLADLIRRVSTFGMVLMKLDLRQESGRHSETLDAITKYLDMGAYSEWDEDKKLEFLTRELKGKRPLIPQTIEVAPDVKEVLDAFRVAAELGSDSLGAYVISMASNASDVLAVELLQKDARLSVGGELGITCPGGTLRVVPLFETVKDLREAGSVIRKLLSIDWYLEHIIKNHDGHQEVMVGYSDSGKDAGRFTAAWELYKAQEDVVAACNEYGIKVTLFHGRGGSIGRGGGPTYLAIQSQPPGSVMGTLRSTEQGEMVQAKFGLPQIAVRQLEVYTTAVLLATLRPPQPPKEEKWRNLMDEISKISCTTYRSTVYENPEFLAYFHEATPQAELGFLNIGSRPTRRKTSSTSIGNLRAIPWVFAWTQTRFVVPAWLGVGAGLKGICEKGHTQDLRAMYKDWPFFQSTIDLIEMVLGKADIPIAKHYDEVLVSESRRELGVELRRELLTAEKFVLIVTGHEKLSDNNRSLQKLIESRLPYLNPMNMLQVEILKRLRRDDDNNKLRDALLITINGIAAGMRNTG</sequence>
<evidence type="ECO:0000256" key="4">
    <source>
        <dbReference type="ARBA" id="ARBA00012305"/>
    </source>
</evidence>
<gene>
    <name evidence="14" type="ORF">RD792_011518</name>
</gene>
<feature type="region of interest" description="Disordered" evidence="13">
    <location>
        <begin position="123"/>
        <end position="182"/>
    </location>
</feature>
<evidence type="ECO:0000313" key="14">
    <source>
        <dbReference type="EMBL" id="KAK4484290.1"/>
    </source>
</evidence>
<dbReference type="HAMAP" id="MF_00595">
    <property type="entry name" value="PEPcase_type1"/>
    <property type="match status" value="1"/>
</dbReference>
<comment type="catalytic activity">
    <reaction evidence="9">
        <text>oxaloacetate + phosphate = phosphoenolpyruvate + hydrogencarbonate</text>
        <dbReference type="Rhea" id="RHEA:28370"/>
        <dbReference type="ChEBI" id="CHEBI:16452"/>
        <dbReference type="ChEBI" id="CHEBI:17544"/>
        <dbReference type="ChEBI" id="CHEBI:43474"/>
        <dbReference type="ChEBI" id="CHEBI:58702"/>
        <dbReference type="EC" id="4.1.1.31"/>
    </reaction>
</comment>
<evidence type="ECO:0000256" key="8">
    <source>
        <dbReference type="ARBA" id="ARBA00023300"/>
    </source>
</evidence>
<dbReference type="PRINTS" id="PR00150">
    <property type="entry name" value="PEPCARBXLASE"/>
</dbReference>
<keyword evidence="8" id="KW-0120">Carbon dioxide fixation</keyword>
<dbReference type="EMBL" id="JAYDYQ010002534">
    <property type="protein sequence ID" value="KAK4484290.1"/>
    <property type="molecule type" value="Genomic_DNA"/>
</dbReference>
<dbReference type="InterPro" id="IPR033129">
    <property type="entry name" value="PEPCASE_His_AS"/>
</dbReference>
<feature type="region of interest" description="Disordered" evidence="13">
    <location>
        <begin position="240"/>
        <end position="266"/>
    </location>
</feature>
<protein>
    <recommendedName>
        <fullName evidence="4">phosphoenolpyruvate carboxylase</fullName>
        <ecNumber evidence="4">4.1.1.31</ecNumber>
    </recommendedName>
</protein>
<evidence type="ECO:0000256" key="9">
    <source>
        <dbReference type="ARBA" id="ARBA00048995"/>
    </source>
</evidence>
<feature type="coiled-coil region" evidence="12">
    <location>
        <begin position="12"/>
        <end position="69"/>
    </location>
</feature>
<feature type="active site" evidence="11">
    <location>
        <position position="1020"/>
    </location>
</feature>
<dbReference type="InterPro" id="IPR022805">
    <property type="entry name" value="PEP_COase_bac/pln-type"/>
</dbReference>
<dbReference type="Pfam" id="PF00311">
    <property type="entry name" value="PEPcase"/>
    <property type="match status" value="2"/>
</dbReference>
<evidence type="ECO:0000256" key="7">
    <source>
        <dbReference type="ARBA" id="ARBA00023239"/>
    </source>
</evidence>
<comment type="similarity">
    <text evidence="2">Belongs to the PEPCase type 1 family.</text>
</comment>
<accession>A0ABR0D4T1</accession>
<evidence type="ECO:0000256" key="10">
    <source>
        <dbReference type="PROSITE-ProRule" id="PRU10111"/>
    </source>
</evidence>
<proteinExistence type="inferred from homology"/>
<evidence type="ECO:0000256" key="6">
    <source>
        <dbReference type="ARBA" id="ARBA00022842"/>
    </source>
</evidence>
<dbReference type="EC" id="4.1.1.31" evidence="4"/>